<dbReference type="EMBL" id="WNWR01000382">
    <property type="protein sequence ID" value="KAE9980622.1"/>
    <property type="molecule type" value="Genomic_DNA"/>
</dbReference>
<dbReference type="Pfam" id="PF08240">
    <property type="entry name" value="ADH_N"/>
    <property type="match status" value="1"/>
</dbReference>
<comment type="caution">
    <text evidence="9">The sequence shown here is derived from an EMBL/GenBank/DDBJ whole genome shotgun (WGS) entry which is preliminary data.</text>
</comment>
<accession>A0A8H3Z4R9</accession>
<dbReference type="SUPFAM" id="SSF51735">
    <property type="entry name" value="NAD(P)-binding Rossmann-fold domains"/>
    <property type="match status" value="1"/>
</dbReference>
<dbReference type="SUPFAM" id="SSF50129">
    <property type="entry name" value="GroES-like"/>
    <property type="match status" value="1"/>
</dbReference>
<evidence type="ECO:0000256" key="5">
    <source>
        <dbReference type="ARBA" id="ARBA00023002"/>
    </source>
</evidence>
<keyword evidence="4 7" id="KW-0862">Zinc</keyword>
<comment type="cofactor">
    <cofactor evidence="1 7">
        <name>Zn(2+)</name>
        <dbReference type="ChEBI" id="CHEBI:29105"/>
    </cofactor>
</comment>
<evidence type="ECO:0000259" key="8">
    <source>
        <dbReference type="SMART" id="SM00829"/>
    </source>
</evidence>
<dbReference type="Gene3D" id="3.40.50.720">
    <property type="entry name" value="NAD(P)-binding Rossmann-like Domain"/>
    <property type="match status" value="1"/>
</dbReference>
<dbReference type="GO" id="GO:0008270">
    <property type="term" value="F:zinc ion binding"/>
    <property type="evidence" value="ECO:0007669"/>
    <property type="project" value="InterPro"/>
</dbReference>
<evidence type="ECO:0000313" key="10">
    <source>
        <dbReference type="Proteomes" id="UP000490939"/>
    </source>
</evidence>
<dbReference type="InterPro" id="IPR036291">
    <property type="entry name" value="NAD(P)-bd_dom_sf"/>
</dbReference>
<keyword evidence="6" id="KW-0520">NAD</keyword>
<dbReference type="Pfam" id="PF00107">
    <property type="entry name" value="ADH_zinc_N"/>
    <property type="match status" value="1"/>
</dbReference>
<dbReference type="Gene3D" id="3.90.180.10">
    <property type="entry name" value="Medium-chain alcohol dehydrogenases, catalytic domain"/>
    <property type="match status" value="2"/>
</dbReference>
<dbReference type="FunFam" id="3.40.50.720:FF:000039">
    <property type="entry name" value="Alcohol dehydrogenase AdhP"/>
    <property type="match status" value="1"/>
</dbReference>
<proteinExistence type="inferred from homology"/>
<evidence type="ECO:0000256" key="2">
    <source>
        <dbReference type="ARBA" id="ARBA00008072"/>
    </source>
</evidence>
<name>A0A8H3Z4R9_VENIN</name>
<feature type="domain" description="Enoyl reductase (ER)" evidence="8">
    <location>
        <begin position="25"/>
        <end position="325"/>
    </location>
</feature>
<dbReference type="Proteomes" id="UP000490939">
    <property type="component" value="Unassembled WGS sequence"/>
</dbReference>
<keyword evidence="3 7" id="KW-0479">Metal-binding</keyword>
<sequence>MTDSNNATTYEIPQKCKAGVVVNEGPDFHVEVQEVDVPEIGPEDVLIKMNCTGICHSDLHFMLADWGIGKMSDFGTRCAGHEGAGVIVKIGANVKTLKVGQRAGFKPIADTCGNWTYKQYVKSPERYTTTIPDGVSDYVAGPIMCSASTIYTSLKASGLRPGNWAVFPGGGGGVGIQGVQLAEAMGYRPIVIDTGSEREAMVKELGAEHFVDFKTSADVAKEIVELTDGIGAHAVFVTAPQSYGAALSYLGTRVGGTMTIAPAQVIFRNQGIRGTLVSNMADVDETLDFAKRGKLRLQPTVVGLSKFNESCQALKNGKVAGRIVVDFNME</sequence>
<protein>
    <recommendedName>
        <fullName evidence="8">Enoyl reductase (ER) domain-containing protein</fullName>
    </recommendedName>
</protein>
<keyword evidence="5" id="KW-0560">Oxidoreductase</keyword>
<dbReference type="SMART" id="SM00829">
    <property type="entry name" value="PKS_ER"/>
    <property type="match status" value="1"/>
</dbReference>
<comment type="similarity">
    <text evidence="2 7">Belongs to the zinc-containing alcohol dehydrogenase family.</text>
</comment>
<dbReference type="PANTHER" id="PTHR42940:SF1">
    <property type="entry name" value="ENOYL REDUCTASE (ER) DOMAIN-CONTAINING PROTEIN"/>
    <property type="match status" value="1"/>
</dbReference>
<dbReference type="InterPro" id="IPR013154">
    <property type="entry name" value="ADH-like_N"/>
</dbReference>
<dbReference type="PANTHER" id="PTHR42940">
    <property type="entry name" value="ALCOHOL DEHYDROGENASE 1-RELATED"/>
    <property type="match status" value="1"/>
</dbReference>
<reference evidence="9 10" key="1">
    <citation type="submission" date="2019-07" db="EMBL/GenBank/DDBJ databases">
        <title>Venturia inaequalis Genome Resource.</title>
        <authorList>
            <person name="Lichtner F.J."/>
        </authorList>
    </citation>
    <scope>NUCLEOTIDE SEQUENCE [LARGE SCALE GENOMIC DNA]</scope>
    <source>
        <strain evidence="9 10">DMI_063113</strain>
    </source>
</reference>
<evidence type="ECO:0000256" key="1">
    <source>
        <dbReference type="ARBA" id="ARBA00001947"/>
    </source>
</evidence>
<evidence type="ECO:0000256" key="3">
    <source>
        <dbReference type="ARBA" id="ARBA00022723"/>
    </source>
</evidence>
<evidence type="ECO:0000313" key="9">
    <source>
        <dbReference type="EMBL" id="KAE9980622.1"/>
    </source>
</evidence>
<dbReference type="InterPro" id="IPR020843">
    <property type="entry name" value="ER"/>
</dbReference>
<dbReference type="GO" id="GO:0005737">
    <property type="term" value="C:cytoplasm"/>
    <property type="evidence" value="ECO:0007669"/>
    <property type="project" value="TreeGrafter"/>
</dbReference>
<dbReference type="CDD" id="cd08297">
    <property type="entry name" value="CAD3"/>
    <property type="match status" value="1"/>
</dbReference>
<dbReference type="PROSITE" id="PS00059">
    <property type="entry name" value="ADH_ZINC"/>
    <property type="match status" value="1"/>
</dbReference>
<evidence type="ECO:0000256" key="7">
    <source>
        <dbReference type="RuleBase" id="RU361277"/>
    </source>
</evidence>
<organism evidence="9 10">
    <name type="scientific">Venturia inaequalis</name>
    <name type="common">Apple scab fungus</name>
    <dbReference type="NCBI Taxonomy" id="5025"/>
    <lineage>
        <taxon>Eukaryota</taxon>
        <taxon>Fungi</taxon>
        <taxon>Dikarya</taxon>
        <taxon>Ascomycota</taxon>
        <taxon>Pezizomycotina</taxon>
        <taxon>Dothideomycetes</taxon>
        <taxon>Pleosporomycetidae</taxon>
        <taxon>Venturiales</taxon>
        <taxon>Venturiaceae</taxon>
        <taxon>Venturia</taxon>
    </lineage>
</organism>
<dbReference type="InterPro" id="IPR013149">
    <property type="entry name" value="ADH-like_C"/>
</dbReference>
<dbReference type="GO" id="GO:0004022">
    <property type="term" value="F:alcohol dehydrogenase (NAD+) activity"/>
    <property type="evidence" value="ECO:0007669"/>
    <property type="project" value="TreeGrafter"/>
</dbReference>
<gene>
    <name evidence="9" type="ORF">EG327_006500</name>
</gene>
<dbReference type="InterPro" id="IPR002328">
    <property type="entry name" value="ADH_Zn_CS"/>
</dbReference>
<dbReference type="AlphaFoldDB" id="A0A8H3Z4R9"/>
<evidence type="ECO:0000256" key="6">
    <source>
        <dbReference type="ARBA" id="ARBA00023027"/>
    </source>
</evidence>
<keyword evidence="10" id="KW-1185">Reference proteome</keyword>
<evidence type="ECO:0000256" key="4">
    <source>
        <dbReference type="ARBA" id="ARBA00022833"/>
    </source>
</evidence>
<dbReference type="InterPro" id="IPR011032">
    <property type="entry name" value="GroES-like_sf"/>
</dbReference>